<evidence type="ECO:0000313" key="1">
    <source>
        <dbReference type="EMBL" id="KAK7695829.1"/>
    </source>
</evidence>
<proteinExistence type="predicted"/>
<dbReference type="Proteomes" id="UP001385951">
    <property type="component" value="Unassembled WGS sequence"/>
</dbReference>
<protein>
    <submittedName>
        <fullName evidence="1">Uncharacterized protein</fullName>
    </submittedName>
</protein>
<reference evidence="1 2" key="1">
    <citation type="submission" date="2022-09" db="EMBL/GenBank/DDBJ databases">
        <authorList>
            <person name="Palmer J.M."/>
        </authorList>
    </citation>
    <scope>NUCLEOTIDE SEQUENCE [LARGE SCALE GENOMIC DNA]</scope>
    <source>
        <strain evidence="1 2">DSM 7382</strain>
    </source>
</reference>
<comment type="caution">
    <text evidence="1">The sequence shown here is derived from an EMBL/GenBank/DDBJ whole genome shotgun (WGS) entry which is preliminary data.</text>
</comment>
<sequence length="114" mass="12509">MKNGAPKTIDLQRLEVDPVLVNQVYPRGTKRANIYEYGLKAPMVLEQGIITCSSIDCNGGGAVSKSTKTRAARSCGLDLRMVFRLHCLRGAEGAWMYVSYRGSSYSSTMEGLLE</sequence>
<dbReference type="AlphaFoldDB" id="A0AAW0H023"/>
<accession>A0AAW0H023</accession>
<keyword evidence="2" id="KW-1185">Reference proteome</keyword>
<name>A0AAW0H023_9APHY</name>
<organism evidence="1 2">
    <name type="scientific">Cerrena zonata</name>
    <dbReference type="NCBI Taxonomy" id="2478898"/>
    <lineage>
        <taxon>Eukaryota</taxon>
        <taxon>Fungi</taxon>
        <taxon>Dikarya</taxon>
        <taxon>Basidiomycota</taxon>
        <taxon>Agaricomycotina</taxon>
        <taxon>Agaricomycetes</taxon>
        <taxon>Polyporales</taxon>
        <taxon>Cerrenaceae</taxon>
        <taxon>Cerrena</taxon>
    </lineage>
</organism>
<evidence type="ECO:0000313" key="2">
    <source>
        <dbReference type="Proteomes" id="UP001385951"/>
    </source>
</evidence>
<gene>
    <name evidence="1" type="ORF">QCA50_000467</name>
</gene>
<dbReference type="EMBL" id="JASBNA010000001">
    <property type="protein sequence ID" value="KAK7695829.1"/>
    <property type="molecule type" value="Genomic_DNA"/>
</dbReference>